<protein>
    <submittedName>
        <fullName evidence="1">Uncharacterized protein</fullName>
    </submittedName>
</protein>
<sequence length="55" mass="6510">MTLLMNAIVGRNCNYTTLLPIPSKLLFSIFTQYNCITFLHQKKYKYLLSKFKFSI</sequence>
<keyword evidence="2" id="KW-1185">Reference proteome</keyword>
<evidence type="ECO:0000313" key="1">
    <source>
        <dbReference type="EMBL" id="SCC64699.1"/>
    </source>
</evidence>
<reference evidence="1 2" key="1">
    <citation type="submission" date="2016-08" db="EMBL/GenBank/DDBJ databases">
        <authorList>
            <person name="Seilhamer J.J."/>
        </authorList>
    </citation>
    <scope>NUCLEOTIDE SEQUENCE [LARGE SCALE GENOMIC DNA]</scope>
    <source>
        <strain evidence="1 2">A37T2</strain>
    </source>
</reference>
<evidence type="ECO:0000313" key="2">
    <source>
        <dbReference type="Proteomes" id="UP000242818"/>
    </source>
</evidence>
<proteinExistence type="predicted"/>
<dbReference type="EMBL" id="FMAR01000036">
    <property type="protein sequence ID" value="SCC64699.1"/>
    <property type="molecule type" value="Genomic_DNA"/>
</dbReference>
<gene>
    <name evidence="1" type="ORF">GA0116948_1362</name>
</gene>
<accession>A0A1C4G906</accession>
<organism evidence="1 2">
    <name type="scientific">Chitinophaga costaii</name>
    <dbReference type="NCBI Taxonomy" id="1335309"/>
    <lineage>
        <taxon>Bacteria</taxon>
        <taxon>Pseudomonadati</taxon>
        <taxon>Bacteroidota</taxon>
        <taxon>Chitinophagia</taxon>
        <taxon>Chitinophagales</taxon>
        <taxon>Chitinophagaceae</taxon>
        <taxon>Chitinophaga</taxon>
    </lineage>
</organism>
<name>A0A1C4G906_9BACT</name>
<dbReference type="Proteomes" id="UP000242818">
    <property type="component" value="Unassembled WGS sequence"/>
</dbReference>
<dbReference type="AlphaFoldDB" id="A0A1C4G906"/>